<proteinExistence type="predicted"/>
<feature type="region of interest" description="Disordered" evidence="5">
    <location>
        <begin position="638"/>
        <end position="668"/>
    </location>
</feature>
<dbReference type="Pfam" id="PF12901">
    <property type="entry name" value="SUZ-C"/>
    <property type="match status" value="1"/>
</dbReference>
<feature type="compositionally biased region" description="Polar residues" evidence="5">
    <location>
        <begin position="651"/>
        <end position="668"/>
    </location>
</feature>
<evidence type="ECO:0000259" key="7">
    <source>
        <dbReference type="PROSITE" id="PS50961"/>
    </source>
</evidence>
<evidence type="ECO:0000256" key="2">
    <source>
        <dbReference type="ARBA" id="ARBA00022884"/>
    </source>
</evidence>
<name>A0A9Q0N5F2_9DIPT</name>
<dbReference type="EMBL" id="WJQU01000002">
    <property type="protein sequence ID" value="KAJ6643236.1"/>
    <property type="molecule type" value="Genomic_DNA"/>
</dbReference>
<dbReference type="Gene3D" id="3.30.70.330">
    <property type="match status" value="1"/>
</dbReference>
<dbReference type="Pfam" id="PF05383">
    <property type="entry name" value="La"/>
    <property type="match status" value="1"/>
</dbReference>
<dbReference type="InterPro" id="IPR012677">
    <property type="entry name" value="Nucleotide-bd_a/b_plait_sf"/>
</dbReference>
<dbReference type="OrthoDB" id="435402at2759"/>
<dbReference type="InterPro" id="IPR006630">
    <property type="entry name" value="La_HTH"/>
</dbReference>
<dbReference type="SMART" id="SM00715">
    <property type="entry name" value="LA"/>
    <property type="match status" value="1"/>
</dbReference>
<dbReference type="PANTHER" id="PTHR22792">
    <property type="entry name" value="LUPUS LA PROTEIN-RELATED"/>
    <property type="match status" value="1"/>
</dbReference>
<feature type="domain" description="RRM" evidence="6">
    <location>
        <begin position="320"/>
        <end position="421"/>
    </location>
</feature>
<evidence type="ECO:0000256" key="3">
    <source>
        <dbReference type="ARBA" id="ARBA00023242"/>
    </source>
</evidence>
<dbReference type="InterPro" id="IPR000504">
    <property type="entry name" value="RRM_dom"/>
</dbReference>
<comment type="subcellular location">
    <subcellularLocation>
        <location evidence="1">Nucleus</location>
    </subcellularLocation>
</comment>
<evidence type="ECO:0000256" key="1">
    <source>
        <dbReference type="ARBA" id="ARBA00004123"/>
    </source>
</evidence>
<dbReference type="PRINTS" id="PR00302">
    <property type="entry name" value="LUPUSLA"/>
</dbReference>
<feature type="compositionally biased region" description="Low complexity" evidence="5">
    <location>
        <begin position="55"/>
        <end position="71"/>
    </location>
</feature>
<keyword evidence="2 4" id="KW-0694">RNA-binding</keyword>
<dbReference type="PROSITE" id="PS50102">
    <property type="entry name" value="RRM"/>
    <property type="match status" value="1"/>
</dbReference>
<dbReference type="GO" id="GO:0005634">
    <property type="term" value="C:nucleus"/>
    <property type="evidence" value="ECO:0007669"/>
    <property type="project" value="UniProtKB-SubCell"/>
</dbReference>
<gene>
    <name evidence="9" type="primary">LARP6</name>
    <name evidence="9" type="ORF">Bhyg_08194</name>
</gene>
<dbReference type="PANTHER" id="PTHR22792:SF140">
    <property type="entry name" value="ACHILLES, ISOFORM A"/>
    <property type="match status" value="1"/>
</dbReference>
<keyword evidence="3" id="KW-0539">Nucleus</keyword>
<organism evidence="9 10">
    <name type="scientific">Pseudolycoriella hygida</name>
    <dbReference type="NCBI Taxonomy" id="35572"/>
    <lineage>
        <taxon>Eukaryota</taxon>
        <taxon>Metazoa</taxon>
        <taxon>Ecdysozoa</taxon>
        <taxon>Arthropoda</taxon>
        <taxon>Hexapoda</taxon>
        <taxon>Insecta</taxon>
        <taxon>Pterygota</taxon>
        <taxon>Neoptera</taxon>
        <taxon>Endopterygota</taxon>
        <taxon>Diptera</taxon>
        <taxon>Nematocera</taxon>
        <taxon>Sciaroidea</taxon>
        <taxon>Sciaridae</taxon>
        <taxon>Pseudolycoriella</taxon>
    </lineage>
</organism>
<dbReference type="InterPro" id="IPR045180">
    <property type="entry name" value="La_dom_prot"/>
</dbReference>
<dbReference type="InterPro" id="IPR035979">
    <property type="entry name" value="RBD_domain_sf"/>
</dbReference>
<evidence type="ECO:0000259" key="8">
    <source>
        <dbReference type="PROSITE" id="PS51938"/>
    </source>
</evidence>
<dbReference type="PROSITE" id="PS51938">
    <property type="entry name" value="SUZ_C"/>
    <property type="match status" value="1"/>
</dbReference>
<dbReference type="AlphaFoldDB" id="A0A9Q0N5F2"/>
<feature type="domain" description="SUZ-C" evidence="8">
    <location>
        <begin position="658"/>
        <end position="696"/>
    </location>
</feature>
<evidence type="ECO:0000256" key="5">
    <source>
        <dbReference type="SAM" id="MobiDB-lite"/>
    </source>
</evidence>
<dbReference type="InterPro" id="IPR024642">
    <property type="entry name" value="SUZ-C"/>
</dbReference>
<protein>
    <submittedName>
        <fullName evidence="9">La-related protein 6</fullName>
    </submittedName>
</protein>
<keyword evidence="10" id="KW-1185">Reference proteome</keyword>
<dbReference type="InterPro" id="IPR002344">
    <property type="entry name" value="Lupus_La"/>
</dbReference>
<dbReference type="GO" id="GO:1990904">
    <property type="term" value="C:ribonucleoprotein complex"/>
    <property type="evidence" value="ECO:0007669"/>
    <property type="project" value="InterPro"/>
</dbReference>
<dbReference type="CDD" id="cd08033">
    <property type="entry name" value="LARP_6"/>
    <property type="match status" value="1"/>
</dbReference>
<comment type="caution">
    <text evidence="9">The sequence shown here is derived from an EMBL/GenBank/DDBJ whole genome shotgun (WGS) entry which is preliminary data.</text>
</comment>
<dbReference type="PROSITE" id="PS50961">
    <property type="entry name" value="HTH_LA"/>
    <property type="match status" value="1"/>
</dbReference>
<sequence length="707" mass="79476">MSSTHGADLIQFGGDKDDIAMKIDSGIVVAVEATESESSSASTLGQIEKNLSQAPPTDLLSKSPSPSTTSTIENDNVLNQIPDMLSVTHITESVKQYGKDELHEVPLAAEEDDHLSPLMMDNHTVLEHQESFKTSRLPLDVVDRVHEIPEFVPQQYQHPPNIQLCDKKDSIGSIDSDVSMTFDRQHESSNPSGESSDENAKDSGCDVNGGKMEEINGDEPFEVPDDDLAEKIVTQVEFYFSNENILKDAFLLKHVRRNKEGFVSLKLVSSFKRVRQLCKDWRVVGYAIKLKSVNIEVNDLGTKIRRLAALPVYDETMPSRTVVATDLPLDKLTIEKISELFSKCGEIALIRILRPGGSIPADVRHFMNKYPEMKERECALVEFTESQAARNAQHLEGMQIYEMVAPKMKTGKKATVTKMVENFKYPSHADHERSRGGEDYNKFNMIRRNSSGFFPKHETNHICYQQQPIQHQRKYSFNNNENYEHFNRRPSNCSMASSSESRKYSNCSESYSSCSDASRRQSMCSDVSRRQSNCSDVAFRRSSNCSDMCPCSRKMSQCSDPFRRISQCSDHGRRFSNGSINYERRMSNTSDNGRRVSFDSEFDRKISTGSYEHHRKISGGFDLSRKLSNGSDQWYNGRKISNDSGYDRRSSVNSMMSDYGSSPRSRSTSMAGIIKGENLVRTPIGPDGSKGFASRARKVGHVVVGPV</sequence>
<feature type="region of interest" description="Disordered" evidence="5">
    <location>
        <begin position="182"/>
        <end position="221"/>
    </location>
</feature>
<evidence type="ECO:0000313" key="10">
    <source>
        <dbReference type="Proteomes" id="UP001151699"/>
    </source>
</evidence>
<accession>A0A9Q0N5F2</accession>
<dbReference type="Gene3D" id="1.10.10.10">
    <property type="entry name" value="Winged helix-like DNA-binding domain superfamily/Winged helix DNA-binding domain"/>
    <property type="match status" value="1"/>
</dbReference>
<evidence type="ECO:0000313" key="9">
    <source>
        <dbReference type="EMBL" id="KAJ6643236.1"/>
    </source>
</evidence>
<evidence type="ECO:0000256" key="4">
    <source>
        <dbReference type="PROSITE-ProRule" id="PRU00332"/>
    </source>
</evidence>
<dbReference type="GO" id="GO:0003729">
    <property type="term" value="F:mRNA binding"/>
    <property type="evidence" value="ECO:0007669"/>
    <property type="project" value="TreeGrafter"/>
</dbReference>
<dbReference type="GO" id="GO:0006396">
    <property type="term" value="P:RNA processing"/>
    <property type="evidence" value="ECO:0007669"/>
    <property type="project" value="InterPro"/>
</dbReference>
<dbReference type="InterPro" id="IPR036388">
    <property type="entry name" value="WH-like_DNA-bd_sf"/>
</dbReference>
<reference evidence="9" key="1">
    <citation type="submission" date="2022-07" db="EMBL/GenBank/DDBJ databases">
        <authorList>
            <person name="Trinca V."/>
            <person name="Uliana J.V.C."/>
            <person name="Torres T.T."/>
            <person name="Ward R.J."/>
            <person name="Monesi N."/>
        </authorList>
    </citation>
    <scope>NUCLEOTIDE SEQUENCE</scope>
    <source>
        <strain evidence="9">HSMRA1968</strain>
        <tissue evidence="9">Whole embryos</tissue>
    </source>
</reference>
<feature type="region of interest" description="Disordered" evidence="5">
    <location>
        <begin position="51"/>
        <end position="73"/>
    </location>
</feature>
<dbReference type="FunFam" id="1.10.10.10:FF:000158">
    <property type="entry name" value="La ribonucleoprotein domain family member 7"/>
    <property type="match status" value="1"/>
</dbReference>
<dbReference type="Proteomes" id="UP001151699">
    <property type="component" value="Chromosome B"/>
</dbReference>
<dbReference type="SUPFAM" id="SSF54928">
    <property type="entry name" value="RNA-binding domain, RBD"/>
    <property type="match status" value="1"/>
</dbReference>
<dbReference type="SUPFAM" id="SSF46785">
    <property type="entry name" value="Winged helix' DNA-binding domain"/>
    <property type="match status" value="1"/>
</dbReference>
<feature type="domain" description="HTH La-type RNA-binding" evidence="7">
    <location>
        <begin position="222"/>
        <end position="314"/>
    </location>
</feature>
<evidence type="ECO:0000259" key="6">
    <source>
        <dbReference type="PROSITE" id="PS50102"/>
    </source>
</evidence>
<dbReference type="InterPro" id="IPR036390">
    <property type="entry name" value="WH_DNA-bd_sf"/>
</dbReference>